<dbReference type="Proteomes" id="UP000652013">
    <property type="component" value="Unassembled WGS sequence"/>
</dbReference>
<gene>
    <name evidence="2" type="ORF">Sya03_42680</name>
</gene>
<sequence length="298" mass="32927">MRLRPTAAVTALALLTAACAQPGAATPAAVPPAPSGALCTLPSVAPALSTLDWESARQQTVPGDPPQGWAGEYDAGLVHPDNRQPQLRVVRAPDPVRAGGAAARFELRRDDPVINSGTRAELSAPIEPRNAERWYAFSVFLPRTWARDRSPEIIAQWHQHHSVPGNPPLAIATYRGQWEIQTAWDGHEDAARVGAYRTGRWTDWLVHVKWSTGAAGVVQIWRDGEPVRGFADRRGPNTYRSDHGVYLKVGIYKWDWSQKRPTDTTRRFLYLDELRIAQTRAGVAIPRAAEACYRPSNP</sequence>
<dbReference type="Gene3D" id="2.60.120.200">
    <property type="match status" value="1"/>
</dbReference>
<evidence type="ECO:0000313" key="2">
    <source>
        <dbReference type="EMBL" id="GIJ04916.1"/>
    </source>
</evidence>
<dbReference type="PROSITE" id="PS51257">
    <property type="entry name" value="PROKAR_LIPOPROTEIN"/>
    <property type="match status" value="1"/>
</dbReference>
<dbReference type="InterPro" id="IPR025975">
    <property type="entry name" value="Polysacc_lyase"/>
</dbReference>
<keyword evidence="1" id="KW-0732">Signal</keyword>
<name>A0A8J4DKI2_9ACTN</name>
<dbReference type="RefSeq" id="WP_203940143.1">
    <property type="nucleotide sequence ID" value="NZ_BAAAGJ010000023.1"/>
</dbReference>
<keyword evidence="3" id="KW-1185">Reference proteome</keyword>
<comment type="caution">
    <text evidence="2">The sequence shown here is derived from an EMBL/GenBank/DDBJ whole genome shotgun (WGS) entry which is preliminary data.</text>
</comment>
<organism evidence="2 3">
    <name type="scientific">Spirilliplanes yamanashiensis</name>
    <dbReference type="NCBI Taxonomy" id="42233"/>
    <lineage>
        <taxon>Bacteria</taxon>
        <taxon>Bacillati</taxon>
        <taxon>Actinomycetota</taxon>
        <taxon>Actinomycetes</taxon>
        <taxon>Micromonosporales</taxon>
        <taxon>Micromonosporaceae</taxon>
        <taxon>Spirilliplanes</taxon>
    </lineage>
</organism>
<evidence type="ECO:0000256" key="1">
    <source>
        <dbReference type="SAM" id="SignalP"/>
    </source>
</evidence>
<evidence type="ECO:0000313" key="3">
    <source>
        <dbReference type="Proteomes" id="UP000652013"/>
    </source>
</evidence>
<proteinExistence type="predicted"/>
<dbReference type="Pfam" id="PF14099">
    <property type="entry name" value="Polysacc_lyase"/>
    <property type="match status" value="1"/>
</dbReference>
<protein>
    <recommendedName>
        <fullName evidence="4">Polysaccharide lyase</fullName>
    </recommendedName>
</protein>
<accession>A0A8J4DKI2</accession>
<dbReference type="AlphaFoldDB" id="A0A8J4DKI2"/>
<dbReference type="EMBL" id="BOOY01000030">
    <property type="protein sequence ID" value="GIJ04916.1"/>
    <property type="molecule type" value="Genomic_DNA"/>
</dbReference>
<evidence type="ECO:0008006" key="4">
    <source>
        <dbReference type="Google" id="ProtNLM"/>
    </source>
</evidence>
<reference evidence="2" key="1">
    <citation type="submission" date="2021-01" db="EMBL/GenBank/DDBJ databases">
        <title>Whole genome shotgun sequence of Spirilliplanes yamanashiensis NBRC 15828.</title>
        <authorList>
            <person name="Komaki H."/>
            <person name="Tamura T."/>
        </authorList>
    </citation>
    <scope>NUCLEOTIDE SEQUENCE</scope>
    <source>
        <strain evidence="2">NBRC 15828</strain>
    </source>
</reference>
<feature type="signal peptide" evidence="1">
    <location>
        <begin position="1"/>
        <end position="20"/>
    </location>
</feature>
<feature type="chain" id="PRO_5035240750" description="Polysaccharide lyase" evidence="1">
    <location>
        <begin position="21"/>
        <end position="298"/>
    </location>
</feature>